<dbReference type="AlphaFoldDB" id="A0A6G0XAL2"/>
<sequence>MMRSYPRNQSKTDSTKAIFNYRLSRARRTTENTFGIMCQYFRVFFTPINILPDTVNNLIMAACIIHNLLRDERMECPTDSTENDHIRDV</sequence>
<dbReference type="Proteomes" id="UP000478052">
    <property type="component" value="Unassembled WGS sequence"/>
</dbReference>
<comment type="cofactor">
    <cofactor evidence="1">
        <name>a divalent metal cation</name>
        <dbReference type="ChEBI" id="CHEBI:60240"/>
    </cofactor>
</comment>
<gene>
    <name evidence="4" type="ORF">FWK35_00017530</name>
</gene>
<name>A0A6G0XAL2_APHCR</name>
<dbReference type="OrthoDB" id="6616637at2759"/>
<dbReference type="GO" id="GO:0046872">
    <property type="term" value="F:metal ion binding"/>
    <property type="evidence" value="ECO:0007669"/>
    <property type="project" value="UniProtKB-KW"/>
</dbReference>
<reference evidence="4 5" key="1">
    <citation type="submission" date="2019-08" db="EMBL/GenBank/DDBJ databases">
        <title>Whole genome of Aphis craccivora.</title>
        <authorList>
            <person name="Voronova N.V."/>
            <person name="Shulinski R.S."/>
            <person name="Bandarenka Y.V."/>
            <person name="Zhorov D.G."/>
            <person name="Warner D."/>
        </authorList>
    </citation>
    <scope>NUCLEOTIDE SEQUENCE [LARGE SCALE GENOMIC DNA]</scope>
    <source>
        <strain evidence="4">180601</strain>
        <tissue evidence="4">Whole Body</tissue>
    </source>
</reference>
<evidence type="ECO:0000256" key="1">
    <source>
        <dbReference type="ARBA" id="ARBA00001968"/>
    </source>
</evidence>
<dbReference type="Pfam" id="PF13359">
    <property type="entry name" value="DDE_Tnp_4"/>
    <property type="match status" value="1"/>
</dbReference>
<keyword evidence="5" id="KW-1185">Reference proteome</keyword>
<proteinExistence type="predicted"/>
<comment type="caution">
    <text evidence="4">The sequence shown here is derived from an EMBL/GenBank/DDBJ whole genome shotgun (WGS) entry which is preliminary data.</text>
</comment>
<evidence type="ECO:0000313" key="4">
    <source>
        <dbReference type="EMBL" id="KAF0737159.1"/>
    </source>
</evidence>
<evidence type="ECO:0000313" key="5">
    <source>
        <dbReference type="Proteomes" id="UP000478052"/>
    </source>
</evidence>
<accession>A0A6G0XAL2</accession>
<evidence type="ECO:0000256" key="2">
    <source>
        <dbReference type="ARBA" id="ARBA00022723"/>
    </source>
</evidence>
<keyword evidence="2" id="KW-0479">Metal-binding</keyword>
<dbReference type="EMBL" id="VUJU01007991">
    <property type="protein sequence ID" value="KAF0737159.1"/>
    <property type="molecule type" value="Genomic_DNA"/>
</dbReference>
<organism evidence="4 5">
    <name type="scientific">Aphis craccivora</name>
    <name type="common">Cowpea aphid</name>
    <dbReference type="NCBI Taxonomy" id="307492"/>
    <lineage>
        <taxon>Eukaryota</taxon>
        <taxon>Metazoa</taxon>
        <taxon>Ecdysozoa</taxon>
        <taxon>Arthropoda</taxon>
        <taxon>Hexapoda</taxon>
        <taxon>Insecta</taxon>
        <taxon>Pterygota</taxon>
        <taxon>Neoptera</taxon>
        <taxon>Paraneoptera</taxon>
        <taxon>Hemiptera</taxon>
        <taxon>Sternorrhyncha</taxon>
        <taxon>Aphidomorpha</taxon>
        <taxon>Aphidoidea</taxon>
        <taxon>Aphididae</taxon>
        <taxon>Aphidini</taxon>
        <taxon>Aphis</taxon>
        <taxon>Aphis</taxon>
    </lineage>
</organism>
<dbReference type="InterPro" id="IPR027806">
    <property type="entry name" value="HARBI1_dom"/>
</dbReference>
<evidence type="ECO:0000259" key="3">
    <source>
        <dbReference type="Pfam" id="PF13359"/>
    </source>
</evidence>
<protein>
    <submittedName>
        <fullName evidence="4">Protein ANTAGONIST OF LIKE HETEROCHROMATIN PROTEIN 1-like</fullName>
    </submittedName>
</protein>
<feature type="domain" description="DDE Tnp4" evidence="3">
    <location>
        <begin position="7"/>
        <end position="67"/>
    </location>
</feature>